<dbReference type="EMBL" id="FOGJ01000013">
    <property type="protein sequence ID" value="SER89905.1"/>
    <property type="molecule type" value="Genomic_DNA"/>
</dbReference>
<dbReference type="eggNOG" id="COG1307">
    <property type="taxonomic scope" value="Bacteria"/>
</dbReference>
<dbReference type="SUPFAM" id="SSF82549">
    <property type="entry name" value="DAK1/DegV-like"/>
    <property type="match status" value="1"/>
</dbReference>
<dbReference type="Pfam" id="PF02645">
    <property type="entry name" value="DegV"/>
    <property type="match status" value="1"/>
</dbReference>
<accession>A0A1H9SY86</accession>
<dbReference type="Gene3D" id="3.30.1180.10">
    <property type="match status" value="1"/>
</dbReference>
<dbReference type="NCBIfam" id="TIGR00762">
    <property type="entry name" value="DegV"/>
    <property type="match status" value="1"/>
</dbReference>
<protein>
    <submittedName>
        <fullName evidence="3">EDD domain protein, DegV family</fullName>
    </submittedName>
</protein>
<gene>
    <name evidence="3" type="ORF">SAMN04487884_11359</name>
</gene>
<keyword evidence="2" id="KW-0446">Lipid-binding</keyword>
<organism evidence="3 4">
    <name type="scientific">Butyrivibrio fibrisolvens</name>
    <dbReference type="NCBI Taxonomy" id="831"/>
    <lineage>
        <taxon>Bacteria</taxon>
        <taxon>Bacillati</taxon>
        <taxon>Bacillota</taxon>
        <taxon>Clostridia</taxon>
        <taxon>Lachnospirales</taxon>
        <taxon>Lachnospiraceae</taxon>
        <taxon>Butyrivibrio</taxon>
    </lineage>
</organism>
<dbReference type="GO" id="GO:0008289">
    <property type="term" value="F:lipid binding"/>
    <property type="evidence" value="ECO:0007669"/>
    <property type="project" value="UniProtKB-KW"/>
</dbReference>
<comment type="function">
    <text evidence="1">May bind long-chain fatty acids, such as palmitate, and may play a role in lipid transport or fatty acid metabolism.</text>
</comment>
<dbReference type="PANTHER" id="PTHR33434:SF3">
    <property type="entry name" value="DEGV DOMAIN-CONTAINING PROTEIN YITS"/>
    <property type="match status" value="1"/>
</dbReference>
<dbReference type="InterPro" id="IPR043168">
    <property type="entry name" value="DegV_C"/>
</dbReference>
<dbReference type="InterPro" id="IPR050270">
    <property type="entry name" value="DegV_domain_contain"/>
</dbReference>
<evidence type="ECO:0000256" key="1">
    <source>
        <dbReference type="ARBA" id="ARBA00003238"/>
    </source>
</evidence>
<dbReference type="Gene3D" id="3.40.50.10440">
    <property type="entry name" value="Dihydroxyacetone kinase, domain 1"/>
    <property type="match status" value="1"/>
</dbReference>
<dbReference type="Proteomes" id="UP000182584">
    <property type="component" value="Unassembled WGS sequence"/>
</dbReference>
<dbReference type="InterPro" id="IPR003797">
    <property type="entry name" value="DegV"/>
</dbReference>
<reference evidence="3 4" key="1">
    <citation type="submission" date="2016-10" db="EMBL/GenBank/DDBJ databases">
        <authorList>
            <person name="de Groot N.N."/>
        </authorList>
    </citation>
    <scope>NUCLEOTIDE SEQUENCE [LARGE SCALE GENOMIC DNA]</scope>
    <source>
        <strain evidence="3 4">AR40</strain>
    </source>
</reference>
<evidence type="ECO:0000256" key="2">
    <source>
        <dbReference type="ARBA" id="ARBA00023121"/>
    </source>
</evidence>
<dbReference type="PANTHER" id="PTHR33434">
    <property type="entry name" value="DEGV DOMAIN-CONTAINING PROTEIN DR_1986-RELATED"/>
    <property type="match status" value="1"/>
</dbReference>
<dbReference type="OrthoDB" id="9780660at2"/>
<sequence>MKSGYVISCCSTVDLPKDFFEKKNIRYICFHYQLDGVDYLDDLGQTIPFDEFYKKMEDGADTKTSQINVEEYEEYFESIVKEGKDIIHLTLSSGISGTINSANIAKDMVLDKYPDRKIEIIDSLAASSGYGLLMDILADKRDQGLSFEDLCAFALDIRNKVQHWFFSTDLTFYIKGGRVSKTAGFVGSMLNICPLLNVNIEGKLIPREKVRTKKKVSQRVVDIMEERALGGKDYSGKCFISQSACREDAEYVASLIEARFPKLKGKVMINDIGTTIGSHTGPGTVAVFYIGDQKDD</sequence>
<dbReference type="PROSITE" id="PS51482">
    <property type="entry name" value="DEGV"/>
    <property type="match status" value="1"/>
</dbReference>
<evidence type="ECO:0000313" key="3">
    <source>
        <dbReference type="EMBL" id="SER89905.1"/>
    </source>
</evidence>
<evidence type="ECO:0000313" key="4">
    <source>
        <dbReference type="Proteomes" id="UP000182584"/>
    </source>
</evidence>
<name>A0A1H9SY86_BUTFI</name>
<proteinExistence type="predicted"/>
<dbReference type="AlphaFoldDB" id="A0A1H9SY86"/>
<dbReference type="Gene3D" id="2.20.28.50">
    <property type="entry name" value="degv family protein"/>
    <property type="match status" value="1"/>
</dbReference>
<dbReference type="RefSeq" id="WP_081357060.1">
    <property type="nucleotide sequence ID" value="NZ_FOGJ01000013.1"/>
</dbReference>